<dbReference type="EMBL" id="JACGCM010001976">
    <property type="protein sequence ID" value="KAF6146457.1"/>
    <property type="molecule type" value="Genomic_DNA"/>
</dbReference>
<evidence type="ECO:0000256" key="1">
    <source>
        <dbReference type="PROSITE-ProRule" id="PRU00175"/>
    </source>
</evidence>
<dbReference type="Gene3D" id="3.30.40.10">
    <property type="entry name" value="Zinc/RING finger domain, C3HC4 (zinc finger)"/>
    <property type="match status" value="1"/>
</dbReference>
<keyword evidence="1" id="KW-0863">Zinc-finger</keyword>
<feature type="domain" description="RING-type" evidence="4">
    <location>
        <begin position="234"/>
        <end position="287"/>
    </location>
</feature>
<dbReference type="PROSITE" id="PS50089">
    <property type="entry name" value="ZF_RING_2"/>
    <property type="match status" value="1"/>
</dbReference>
<protein>
    <recommendedName>
        <fullName evidence="4">RING-type domain-containing protein</fullName>
    </recommendedName>
</protein>
<keyword evidence="3" id="KW-0472">Membrane</keyword>
<keyword evidence="1" id="KW-0862">Zinc</keyword>
<keyword evidence="3" id="KW-0812">Transmembrane</keyword>
<dbReference type="PANTHER" id="PTHR31150:SF2">
    <property type="entry name" value="RING_U-BOX SUPERFAMILY PROTEIN"/>
    <property type="match status" value="1"/>
</dbReference>
<reference evidence="5 6" key="1">
    <citation type="journal article" date="2020" name="IScience">
        <title>Genome Sequencing of the Endangered Kingdonia uniflora (Circaeasteraceae, Ranunculales) Reveals Potential Mechanisms of Evolutionary Specialization.</title>
        <authorList>
            <person name="Sun Y."/>
            <person name="Deng T."/>
            <person name="Zhang A."/>
            <person name="Moore M.J."/>
            <person name="Landis J.B."/>
            <person name="Lin N."/>
            <person name="Zhang H."/>
            <person name="Zhang X."/>
            <person name="Huang J."/>
            <person name="Zhang X."/>
            <person name="Sun H."/>
            <person name="Wang H."/>
        </authorList>
    </citation>
    <scope>NUCLEOTIDE SEQUENCE [LARGE SCALE GENOMIC DNA]</scope>
    <source>
        <strain evidence="5">TB1705</strain>
        <tissue evidence="5">Leaf</tissue>
    </source>
</reference>
<evidence type="ECO:0000256" key="3">
    <source>
        <dbReference type="SAM" id="Phobius"/>
    </source>
</evidence>
<sequence>MDFPKKQSCPSALVVLTLIIALLFNPWNDLHWNSNKQHCSQSSFSIISYVNYVIIVIHLPSGTERMAMLKQIQLGCGFELKVEGFSIIILLLSKVSVSNMSYKHLTFRRHSHWLYVGGGSFHVAPNGTPGADPGPRVLHSPTLLREHLQFQLVTNLRHLYPIPANGNQLIIVLVLSFKFHNSELQKMKKASPNPNTSYRRERFRQVERENMRSPKHYITASQKKRYYITEDEKCGLCKRHMSEESSCRSHNISYITAVLSCRHVFHAECLDRTTTKTEIEDPPCPVCMKTTDAFEPISEQEWVSFSDESEEGISEQSSDQMEATSSRKQSLPVQEHFGSRSASIKGNVKLGLKDFLRMKKSGRIGSSLPIHLRPNFKVAGGRK</sequence>
<feature type="region of interest" description="Disordered" evidence="2">
    <location>
        <begin position="305"/>
        <end position="340"/>
    </location>
</feature>
<dbReference type="GO" id="GO:0008270">
    <property type="term" value="F:zinc ion binding"/>
    <property type="evidence" value="ECO:0007669"/>
    <property type="project" value="UniProtKB-KW"/>
</dbReference>
<dbReference type="AlphaFoldDB" id="A0A7J7LV54"/>
<feature type="transmembrane region" description="Helical" evidence="3">
    <location>
        <begin position="12"/>
        <end position="28"/>
    </location>
</feature>
<dbReference type="OrthoDB" id="755409at2759"/>
<proteinExistence type="predicted"/>
<evidence type="ECO:0000259" key="4">
    <source>
        <dbReference type="PROSITE" id="PS50089"/>
    </source>
</evidence>
<dbReference type="SUPFAM" id="SSF57850">
    <property type="entry name" value="RING/U-box"/>
    <property type="match status" value="1"/>
</dbReference>
<dbReference type="InterPro" id="IPR013083">
    <property type="entry name" value="Znf_RING/FYVE/PHD"/>
</dbReference>
<accession>A0A7J7LV54</accession>
<name>A0A7J7LV54_9MAGN</name>
<evidence type="ECO:0000313" key="6">
    <source>
        <dbReference type="Proteomes" id="UP000541444"/>
    </source>
</evidence>
<evidence type="ECO:0000313" key="5">
    <source>
        <dbReference type="EMBL" id="KAF6146457.1"/>
    </source>
</evidence>
<evidence type="ECO:0000256" key="2">
    <source>
        <dbReference type="SAM" id="MobiDB-lite"/>
    </source>
</evidence>
<feature type="transmembrane region" description="Helical" evidence="3">
    <location>
        <begin position="40"/>
        <end position="60"/>
    </location>
</feature>
<dbReference type="InterPro" id="IPR001841">
    <property type="entry name" value="Znf_RING"/>
</dbReference>
<feature type="compositionally biased region" description="Polar residues" evidence="2">
    <location>
        <begin position="314"/>
        <end position="332"/>
    </location>
</feature>
<keyword evidence="1" id="KW-0479">Metal-binding</keyword>
<comment type="caution">
    <text evidence="5">The sequence shown here is derived from an EMBL/GenBank/DDBJ whole genome shotgun (WGS) entry which is preliminary data.</text>
</comment>
<dbReference type="PANTHER" id="PTHR31150">
    <property type="entry name" value="EXPRESSED PROTEIN"/>
    <property type="match status" value="1"/>
</dbReference>
<gene>
    <name evidence="5" type="ORF">GIB67_037757</name>
</gene>
<keyword evidence="6" id="KW-1185">Reference proteome</keyword>
<keyword evidence="3" id="KW-1133">Transmembrane helix</keyword>
<organism evidence="5 6">
    <name type="scientific">Kingdonia uniflora</name>
    <dbReference type="NCBI Taxonomy" id="39325"/>
    <lineage>
        <taxon>Eukaryota</taxon>
        <taxon>Viridiplantae</taxon>
        <taxon>Streptophyta</taxon>
        <taxon>Embryophyta</taxon>
        <taxon>Tracheophyta</taxon>
        <taxon>Spermatophyta</taxon>
        <taxon>Magnoliopsida</taxon>
        <taxon>Ranunculales</taxon>
        <taxon>Circaeasteraceae</taxon>
        <taxon>Kingdonia</taxon>
    </lineage>
</organism>
<dbReference type="Proteomes" id="UP000541444">
    <property type="component" value="Unassembled WGS sequence"/>
</dbReference>